<gene>
    <name evidence="2" type="ORF">ALEPTO_LOCUS7036</name>
</gene>
<evidence type="ECO:0000256" key="1">
    <source>
        <dbReference type="SAM" id="MobiDB-lite"/>
    </source>
</evidence>
<feature type="region of interest" description="Disordered" evidence="1">
    <location>
        <begin position="1"/>
        <end position="20"/>
    </location>
</feature>
<feature type="compositionally biased region" description="Low complexity" evidence="1">
    <location>
        <begin position="7"/>
        <end position="20"/>
    </location>
</feature>
<name>A0A9N9BQE0_9GLOM</name>
<dbReference type="AlphaFoldDB" id="A0A9N9BQE0"/>
<dbReference type="Proteomes" id="UP000789508">
    <property type="component" value="Unassembled WGS sequence"/>
</dbReference>
<accession>A0A9N9BQE0</accession>
<evidence type="ECO:0000313" key="3">
    <source>
        <dbReference type="Proteomes" id="UP000789508"/>
    </source>
</evidence>
<keyword evidence="3" id="KW-1185">Reference proteome</keyword>
<evidence type="ECO:0000313" key="2">
    <source>
        <dbReference type="EMBL" id="CAG8576010.1"/>
    </source>
</evidence>
<dbReference type="EMBL" id="CAJVPS010002768">
    <property type="protein sequence ID" value="CAG8576010.1"/>
    <property type="molecule type" value="Genomic_DNA"/>
</dbReference>
<protein>
    <submittedName>
        <fullName evidence="2">12524_t:CDS:1</fullName>
    </submittedName>
</protein>
<sequence>MRTVHVSSATAPIASSSASATDASMLIITSIKFNIIVLFVTLKRDSGAEGAANGSQAPIPINLCRDVYGILGLDIGDNTCIRD</sequence>
<proteinExistence type="predicted"/>
<comment type="caution">
    <text evidence="2">The sequence shown here is derived from an EMBL/GenBank/DDBJ whole genome shotgun (WGS) entry which is preliminary data.</text>
</comment>
<organism evidence="2 3">
    <name type="scientific">Ambispora leptoticha</name>
    <dbReference type="NCBI Taxonomy" id="144679"/>
    <lineage>
        <taxon>Eukaryota</taxon>
        <taxon>Fungi</taxon>
        <taxon>Fungi incertae sedis</taxon>
        <taxon>Mucoromycota</taxon>
        <taxon>Glomeromycotina</taxon>
        <taxon>Glomeromycetes</taxon>
        <taxon>Archaeosporales</taxon>
        <taxon>Ambisporaceae</taxon>
        <taxon>Ambispora</taxon>
    </lineage>
</organism>
<reference evidence="2" key="1">
    <citation type="submission" date="2021-06" db="EMBL/GenBank/DDBJ databases">
        <authorList>
            <person name="Kallberg Y."/>
            <person name="Tangrot J."/>
            <person name="Rosling A."/>
        </authorList>
    </citation>
    <scope>NUCLEOTIDE SEQUENCE</scope>
    <source>
        <strain evidence="2">FL130A</strain>
    </source>
</reference>